<gene>
    <name evidence="1" type="ORF">GHI93_04925</name>
</gene>
<organism evidence="1 2">
    <name type="scientific">Lactococcus hircilactis</name>
    <dbReference type="NCBI Taxonomy" id="1494462"/>
    <lineage>
        <taxon>Bacteria</taxon>
        <taxon>Bacillati</taxon>
        <taxon>Bacillota</taxon>
        <taxon>Bacilli</taxon>
        <taxon>Lactobacillales</taxon>
        <taxon>Streptococcaceae</taxon>
        <taxon>Lactococcus</taxon>
    </lineage>
</organism>
<evidence type="ECO:0000313" key="2">
    <source>
        <dbReference type="Proteomes" id="UP000439550"/>
    </source>
</evidence>
<evidence type="ECO:0000313" key="1">
    <source>
        <dbReference type="EMBL" id="MQW39281.1"/>
    </source>
</evidence>
<comment type="caution">
    <text evidence="1">The sequence shown here is derived from an EMBL/GenBank/DDBJ whole genome shotgun (WGS) entry which is preliminary data.</text>
</comment>
<sequence>MNYFEKIDKDFDNTLNNLTKKFGTLRCIEEQDFDIESLKKYHMRLYILRELIVVSNVQEDERISQPLNDATSDFIEFIWLLYTGRYKASIASLRNGLDIFARSMIRSLDFSLETNSFSNNVEKVLKNVRVKNEVHLTSNEAKKNHKTFINENFTENMKYLYKELSDFIHGRMRQQIEVAHYLNNIIDFENNQSADEYNRVINIGVQILETVYSMFLLVNYNKIDENENTYKLNLMIDQINGKFKKYKSQYLS</sequence>
<dbReference type="AlphaFoldDB" id="A0A7X1Z7M2"/>
<protein>
    <submittedName>
        <fullName evidence="1">Uncharacterized protein</fullName>
    </submittedName>
</protein>
<dbReference type="EMBL" id="WITJ01000005">
    <property type="protein sequence ID" value="MQW39281.1"/>
    <property type="molecule type" value="Genomic_DNA"/>
</dbReference>
<name>A0A7X1Z7M2_9LACT</name>
<dbReference type="Proteomes" id="UP000439550">
    <property type="component" value="Unassembled WGS sequence"/>
</dbReference>
<keyword evidence="2" id="KW-1185">Reference proteome</keyword>
<reference evidence="1 2" key="1">
    <citation type="submission" date="2019-10" db="EMBL/GenBank/DDBJ databases">
        <authorList>
            <person name="Dong K."/>
        </authorList>
    </citation>
    <scope>NUCLEOTIDE SEQUENCE [LARGE SCALE GENOMIC DNA]</scope>
    <source>
        <strain evidence="1 2">DSM 28960</strain>
    </source>
</reference>
<proteinExistence type="predicted"/>
<dbReference type="RefSeq" id="WP_153495949.1">
    <property type="nucleotide sequence ID" value="NZ_WITJ01000005.1"/>
</dbReference>
<accession>A0A7X1Z7M2</accession>